<accession>A0A812IGV6</accession>
<gene>
    <name evidence="1" type="ORF">SNAT2548_LOCUS4581</name>
</gene>
<reference evidence="1" key="1">
    <citation type="submission" date="2021-02" db="EMBL/GenBank/DDBJ databases">
        <authorList>
            <person name="Dougan E. K."/>
            <person name="Rhodes N."/>
            <person name="Thang M."/>
            <person name="Chan C."/>
        </authorList>
    </citation>
    <scope>NUCLEOTIDE SEQUENCE</scope>
</reference>
<comment type="caution">
    <text evidence="1">The sequence shown here is derived from an EMBL/GenBank/DDBJ whole genome shotgun (WGS) entry which is preliminary data.</text>
</comment>
<organism evidence="1 2">
    <name type="scientific">Symbiodinium natans</name>
    <dbReference type="NCBI Taxonomy" id="878477"/>
    <lineage>
        <taxon>Eukaryota</taxon>
        <taxon>Sar</taxon>
        <taxon>Alveolata</taxon>
        <taxon>Dinophyceae</taxon>
        <taxon>Suessiales</taxon>
        <taxon>Symbiodiniaceae</taxon>
        <taxon>Symbiodinium</taxon>
    </lineage>
</organism>
<name>A0A812IGV6_9DINO</name>
<sequence length="504" mass="56838">MPHCCCCGSYAPQAFHCACTGEDRALHVCAENACRIRGCPYCGRYVPDGEIFTESSRPTGASTEEPSTSITEADSLGLPQAENKYLILLDLQHTLLRYSGSKTDIRKDTHIRPFAKELVQFLLEKQDEGLCQLGFRSTKAAWNAVALLEEFLGSATSMDWVADGAQRHRTLQDTTTPGRSVWLVHGDLSRQNPSALHDRSQTPMQILNLETVIYEFEDITDGARFLRASVVFVTCDGTAPGTHVDEASASNLLRVDGWKWQSEDRELERLRIYFLDFFQRSPSDASEYLKAHVFDDRYPSQSHEKRAWCCEHEGIACEEDFHCSVALQNYKLAWSLDKKKYCCKHVGIGCEGLPDQLVLTTRAPQVDPGNLLAKAPVADWPEDEGEDQVEPEEDLLMPCDDISRRGLYVGTVRRSEGQACWEICVKDSWRMWLSQWLALALLVVLWLSRGLPEPYWENCPGPPLFLCRRTRRAYANEPLCLSQEACPCRPTVVPMPTNGRAYAD</sequence>
<dbReference type="OrthoDB" id="427242at2759"/>
<evidence type="ECO:0000313" key="1">
    <source>
        <dbReference type="EMBL" id="CAE7038256.1"/>
    </source>
</evidence>
<keyword evidence="2" id="KW-1185">Reference proteome</keyword>
<evidence type="ECO:0000313" key="2">
    <source>
        <dbReference type="Proteomes" id="UP000604046"/>
    </source>
</evidence>
<dbReference type="AlphaFoldDB" id="A0A812IGV6"/>
<dbReference type="Proteomes" id="UP000604046">
    <property type="component" value="Unassembled WGS sequence"/>
</dbReference>
<protein>
    <submittedName>
        <fullName evidence="1">Uncharacterized protein</fullName>
    </submittedName>
</protein>
<proteinExistence type="predicted"/>
<dbReference type="EMBL" id="CAJNDS010000283">
    <property type="protein sequence ID" value="CAE7038256.1"/>
    <property type="molecule type" value="Genomic_DNA"/>
</dbReference>